<comment type="similarity">
    <text evidence="9 10">Belongs to the FlhC family.</text>
</comment>
<dbReference type="AlphaFoldDB" id="A0A7Y2JWM4"/>
<keyword evidence="7 9" id="KW-0010">Activator</keyword>
<dbReference type="GO" id="GO:0005737">
    <property type="term" value="C:cytoplasm"/>
    <property type="evidence" value="ECO:0007669"/>
    <property type="project" value="UniProtKB-SubCell"/>
</dbReference>
<feature type="binding site" evidence="9">
    <location>
        <position position="138"/>
    </location>
    <ligand>
        <name>Zn(2+)</name>
        <dbReference type="ChEBI" id="CHEBI:29105"/>
    </ligand>
</feature>
<evidence type="ECO:0000256" key="8">
    <source>
        <dbReference type="ARBA" id="ARBA00023163"/>
    </source>
</evidence>
<keyword evidence="1 9" id="KW-0963">Cytoplasm</keyword>
<dbReference type="NCBIfam" id="NF009365">
    <property type="entry name" value="PRK12722.1"/>
    <property type="match status" value="1"/>
</dbReference>
<dbReference type="GO" id="GO:0044781">
    <property type="term" value="P:bacterial-type flagellum organization"/>
    <property type="evidence" value="ECO:0007669"/>
    <property type="project" value="UniProtKB-KW"/>
</dbReference>
<keyword evidence="12" id="KW-0969">Cilium</keyword>
<dbReference type="HAMAP" id="MF_01891">
    <property type="entry name" value="FhlC"/>
    <property type="match status" value="1"/>
</dbReference>
<evidence type="ECO:0000256" key="11">
    <source>
        <dbReference type="SAM" id="MobiDB-lite"/>
    </source>
</evidence>
<comment type="subunit">
    <text evidence="9">Heterohexamer composed of two FlhC and four FlhD subunits. Each FlhC binds a FlhD dimer, forming a heterotrimer, and a hexamer assembles by dimerization of two heterotrimers.</text>
</comment>
<keyword evidence="6 9" id="KW-0238">DNA-binding</keyword>
<keyword evidence="13" id="KW-1185">Reference proteome</keyword>
<name>A0A7Y2JWM4_9BURK</name>
<evidence type="ECO:0000256" key="5">
    <source>
        <dbReference type="ARBA" id="ARBA00023015"/>
    </source>
</evidence>
<reference evidence="12 13" key="1">
    <citation type="submission" date="2020-04" db="EMBL/GenBank/DDBJ databases">
        <title>Massilia sp. nov., a cold adapted bacteria isolated from Arctic soil.</title>
        <authorList>
            <person name="Son J."/>
            <person name="Ka J.-O."/>
        </authorList>
    </citation>
    <scope>NUCLEOTIDE SEQUENCE [LARGE SCALE GENOMIC DNA]</scope>
    <source>
        <strain evidence="12 13">ML15P13</strain>
    </source>
</reference>
<feature type="compositionally biased region" description="Low complexity" evidence="11">
    <location>
        <begin position="182"/>
        <end position="197"/>
    </location>
</feature>
<keyword evidence="12" id="KW-0966">Cell projection</keyword>
<dbReference type="Proteomes" id="UP000533905">
    <property type="component" value="Unassembled WGS sequence"/>
</dbReference>
<dbReference type="SUPFAM" id="SSF160930">
    <property type="entry name" value="FlhC-like"/>
    <property type="match status" value="1"/>
</dbReference>
<proteinExistence type="inferred from homology"/>
<keyword evidence="3 9" id="KW-1005">Bacterial flagellum biogenesis</keyword>
<comment type="subcellular location">
    <subcellularLocation>
        <location evidence="9 10">Cytoplasm</location>
    </subcellularLocation>
</comment>
<keyword evidence="12" id="KW-0282">Flagellum</keyword>
<evidence type="ECO:0000256" key="9">
    <source>
        <dbReference type="HAMAP-Rule" id="MF_01891"/>
    </source>
</evidence>
<gene>
    <name evidence="9 12" type="primary">flhC</name>
    <name evidence="12" type="ORF">HGB41_03625</name>
</gene>
<sequence length="197" mass="21646">MSKKSVVSEAQEIGLAIELINLGARLQLLETEVSLSRERLLKLYKELKGVSPPKGMLPFSTDWFLTWQPNIHSSLFINIHNFLVEHAGATGIQAVMKAYKLYLEQMPPEPGEEPLLSLTRAWTLVRFFQSGMLVLAPCGKCQGKFIVNALDLNSDYLCGLCHMPSRAGKTRKAKDAKDAQDAQDAADAAASQASEGL</sequence>
<protein>
    <recommendedName>
        <fullName evidence="9 10">Flagellar transcriptional regulator FlhC</fullName>
    </recommendedName>
</protein>
<dbReference type="PIRSF" id="PIRSF003159">
    <property type="entry name" value="FlhC"/>
    <property type="match status" value="1"/>
</dbReference>
<feature type="region of interest" description="Disordered" evidence="11">
    <location>
        <begin position="170"/>
        <end position="197"/>
    </location>
</feature>
<evidence type="ECO:0000313" key="13">
    <source>
        <dbReference type="Proteomes" id="UP000533905"/>
    </source>
</evidence>
<dbReference type="RefSeq" id="WP_171081132.1">
    <property type="nucleotide sequence ID" value="NZ_JABAIV010000001.1"/>
</dbReference>
<evidence type="ECO:0000256" key="1">
    <source>
        <dbReference type="ARBA" id="ARBA00022490"/>
    </source>
</evidence>
<evidence type="ECO:0000256" key="4">
    <source>
        <dbReference type="ARBA" id="ARBA00022833"/>
    </source>
</evidence>
<keyword evidence="8 9" id="KW-0804">Transcription</keyword>
<comment type="caution">
    <text evidence="12">The sequence shown here is derived from an EMBL/GenBank/DDBJ whole genome shotgun (WGS) entry which is preliminary data.</text>
</comment>
<evidence type="ECO:0000256" key="6">
    <source>
        <dbReference type="ARBA" id="ARBA00023125"/>
    </source>
</evidence>
<accession>A0A7Y2JWM4</accession>
<dbReference type="GO" id="GO:0008270">
    <property type="term" value="F:zinc ion binding"/>
    <property type="evidence" value="ECO:0007669"/>
    <property type="project" value="UniProtKB-UniRule"/>
</dbReference>
<dbReference type="GO" id="GO:0003677">
    <property type="term" value="F:DNA binding"/>
    <property type="evidence" value="ECO:0007669"/>
    <property type="project" value="UniProtKB-UniRule"/>
</dbReference>
<feature type="binding site" evidence="9">
    <location>
        <position position="161"/>
    </location>
    <ligand>
        <name>Zn(2+)</name>
        <dbReference type="ChEBI" id="CHEBI:29105"/>
    </ligand>
</feature>
<evidence type="ECO:0000313" key="12">
    <source>
        <dbReference type="EMBL" id="NNG22088.1"/>
    </source>
</evidence>
<evidence type="ECO:0000256" key="10">
    <source>
        <dbReference type="PIRNR" id="PIRNR003159"/>
    </source>
</evidence>
<dbReference type="GO" id="GO:1902208">
    <property type="term" value="P:regulation of bacterial-type flagellum assembly"/>
    <property type="evidence" value="ECO:0007669"/>
    <property type="project" value="UniProtKB-UniRule"/>
</dbReference>
<keyword evidence="2 9" id="KW-0479">Metal-binding</keyword>
<dbReference type="Pfam" id="PF05280">
    <property type="entry name" value="FlhC"/>
    <property type="match status" value="1"/>
</dbReference>
<evidence type="ECO:0000256" key="2">
    <source>
        <dbReference type="ARBA" id="ARBA00022723"/>
    </source>
</evidence>
<keyword evidence="4 9" id="KW-0862">Zinc</keyword>
<feature type="binding site" evidence="9">
    <location>
        <position position="158"/>
    </location>
    <ligand>
        <name>Zn(2+)</name>
        <dbReference type="ChEBI" id="CHEBI:29105"/>
    </ligand>
</feature>
<comment type="function">
    <text evidence="9">Functions in complex with FlhD as a master transcriptional regulator that regulates transcription of several flagellar and non-flagellar operons by binding to their promoter region. Activates expression of class 2 flagellar genes, including fliA, which is a flagellum-specific sigma factor that turns on the class 3 genes. Also regulates genes whose products function in a variety of physiological pathways.</text>
</comment>
<dbReference type="GO" id="GO:0045893">
    <property type="term" value="P:positive regulation of DNA-templated transcription"/>
    <property type="evidence" value="ECO:0007669"/>
    <property type="project" value="InterPro"/>
</dbReference>
<evidence type="ECO:0000256" key="7">
    <source>
        <dbReference type="ARBA" id="ARBA00023159"/>
    </source>
</evidence>
<keyword evidence="5 9" id="KW-0805">Transcription regulation</keyword>
<evidence type="ECO:0000256" key="3">
    <source>
        <dbReference type="ARBA" id="ARBA00022795"/>
    </source>
</evidence>
<organism evidence="12 13">
    <name type="scientific">Telluria aromaticivorans</name>
    <dbReference type="NCBI Taxonomy" id="2725995"/>
    <lineage>
        <taxon>Bacteria</taxon>
        <taxon>Pseudomonadati</taxon>
        <taxon>Pseudomonadota</taxon>
        <taxon>Betaproteobacteria</taxon>
        <taxon>Burkholderiales</taxon>
        <taxon>Oxalobacteraceae</taxon>
        <taxon>Telluria group</taxon>
        <taxon>Telluria</taxon>
    </lineage>
</organism>
<feature type="binding site" evidence="9">
    <location>
        <position position="141"/>
    </location>
    <ligand>
        <name>Zn(2+)</name>
        <dbReference type="ChEBI" id="CHEBI:29105"/>
    </ligand>
</feature>
<comment type="cofactor">
    <cofactor evidence="9">
        <name>Zn(2+)</name>
        <dbReference type="ChEBI" id="CHEBI:29105"/>
    </cofactor>
    <text evidence="9">Binds 1 zinc ion per subunit.</text>
</comment>
<dbReference type="EMBL" id="JABAIV010000001">
    <property type="protein sequence ID" value="NNG22088.1"/>
    <property type="molecule type" value="Genomic_DNA"/>
</dbReference>
<dbReference type="InterPro" id="IPR007944">
    <property type="entry name" value="FlhC"/>
</dbReference>